<comment type="caution">
    <text evidence="1">The sequence shown here is derived from an EMBL/GenBank/DDBJ whole genome shotgun (WGS) entry which is preliminary data.</text>
</comment>
<keyword evidence="2" id="KW-1185">Reference proteome</keyword>
<proteinExistence type="predicted"/>
<gene>
    <name evidence="1" type="ORF">SCF082_LOCUS44761</name>
</gene>
<dbReference type="Proteomes" id="UP001642464">
    <property type="component" value="Unassembled WGS sequence"/>
</dbReference>
<sequence>VALLQMRVPPLPQLWAVLAAAPRGLRKAHSKTKTKITKTKGTATARHLVNFIQELCRVHLGIGALRSRSSHLPSSWRPHVMSTTDKLQLPGVLGDGVDIAGSYANSGLMAGLYQASNRLEDYMERLQPIRVGHIAMLKEDVLGKDKKQKSLLKQYRDTRTALDQVYSIGPERVEGLLEKASRIRHPRRLWQRRKSRRKLHLVEIWAAASSLSRAATLAADRMAAEA</sequence>
<name>A0ABP0R4V1_9DINO</name>
<evidence type="ECO:0000313" key="1">
    <source>
        <dbReference type="EMBL" id="CAK9095274.1"/>
    </source>
</evidence>
<evidence type="ECO:0000313" key="2">
    <source>
        <dbReference type="Proteomes" id="UP001642464"/>
    </source>
</evidence>
<feature type="non-terminal residue" evidence="1">
    <location>
        <position position="226"/>
    </location>
</feature>
<organism evidence="1 2">
    <name type="scientific">Durusdinium trenchii</name>
    <dbReference type="NCBI Taxonomy" id="1381693"/>
    <lineage>
        <taxon>Eukaryota</taxon>
        <taxon>Sar</taxon>
        <taxon>Alveolata</taxon>
        <taxon>Dinophyceae</taxon>
        <taxon>Suessiales</taxon>
        <taxon>Symbiodiniaceae</taxon>
        <taxon>Durusdinium</taxon>
    </lineage>
</organism>
<protein>
    <submittedName>
        <fullName evidence="1">Metacaspase-1</fullName>
    </submittedName>
</protein>
<feature type="non-terminal residue" evidence="1">
    <location>
        <position position="1"/>
    </location>
</feature>
<dbReference type="EMBL" id="CAXAMM010040762">
    <property type="protein sequence ID" value="CAK9095274.1"/>
    <property type="molecule type" value="Genomic_DNA"/>
</dbReference>
<accession>A0ABP0R4V1</accession>
<reference evidence="1 2" key="1">
    <citation type="submission" date="2024-02" db="EMBL/GenBank/DDBJ databases">
        <authorList>
            <person name="Chen Y."/>
            <person name="Shah S."/>
            <person name="Dougan E. K."/>
            <person name="Thang M."/>
            <person name="Chan C."/>
        </authorList>
    </citation>
    <scope>NUCLEOTIDE SEQUENCE [LARGE SCALE GENOMIC DNA]</scope>
</reference>